<dbReference type="Gene3D" id="3.30.200.20">
    <property type="entry name" value="Phosphorylase Kinase, domain 1"/>
    <property type="match status" value="1"/>
</dbReference>
<dbReference type="EMBL" id="KE124975">
    <property type="protein sequence ID" value="EPB73695.1"/>
    <property type="molecule type" value="Genomic_DNA"/>
</dbReference>
<evidence type="ECO:0000313" key="3">
    <source>
        <dbReference type="Proteomes" id="UP000054495"/>
    </source>
</evidence>
<sequence length="122" mass="13878">MHKSEITSDAHCPSSRLPRIPPSPVRTRQTDQSRCDTSSRVAYAFAHAACSTFRRGARLAASGAPFRVRERRTAHEFLAQLKPLNDALQRDVDMYNSVDHENIVRFHEVIKDDNLALVVYEE</sequence>
<gene>
    <name evidence="2" type="ORF">ANCCEY_07209</name>
</gene>
<protein>
    <recommendedName>
        <fullName evidence="4">Protein kinase domain-containing protein</fullName>
    </recommendedName>
</protein>
<proteinExistence type="predicted"/>
<evidence type="ECO:0000313" key="2">
    <source>
        <dbReference type="EMBL" id="EPB73695.1"/>
    </source>
</evidence>
<evidence type="ECO:0000256" key="1">
    <source>
        <dbReference type="SAM" id="MobiDB-lite"/>
    </source>
</evidence>
<evidence type="ECO:0008006" key="4">
    <source>
        <dbReference type="Google" id="ProtNLM"/>
    </source>
</evidence>
<name>A0A0D6LNN2_9BILA</name>
<keyword evidence="3" id="KW-1185">Reference proteome</keyword>
<dbReference type="Proteomes" id="UP000054495">
    <property type="component" value="Unassembled WGS sequence"/>
</dbReference>
<dbReference type="AlphaFoldDB" id="A0A0D6LNN2"/>
<feature type="region of interest" description="Disordered" evidence="1">
    <location>
        <begin position="1"/>
        <end position="33"/>
    </location>
</feature>
<reference evidence="2 3" key="1">
    <citation type="submission" date="2013-05" db="EMBL/GenBank/DDBJ databases">
        <title>Draft genome of the parasitic nematode Anyclostoma ceylanicum.</title>
        <authorList>
            <person name="Mitreva M."/>
        </authorList>
    </citation>
    <scope>NUCLEOTIDE SEQUENCE [LARGE SCALE GENOMIC DNA]</scope>
</reference>
<accession>A0A0D6LNN2</accession>
<organism evidence="2 3">
    <name type="scientific">Ancylostoma ceylanicum</name>
    <dbReference type="NCBI Taxonomy" id="53326"/>
    <lineage>
        <taxon>Eukaryota</taxon>
        <taxon>Metazoa</taxon>
        <taxon>Ecdysozoa</taxon>
        <taxon>Nematoda</taxon>
        <taxon>Chromadorea</taxon>
        <taxon>Rhabditida</taxon>
        <taxon>Rhabditina</taxon>
        <taxon>Rhabditomorpha</taxon>
        <taxon>Strongyloidea</taxon>
        <taxon>Ancylostomatidae</taxon>
        <taxon>Ancylostomatinae</taxon>
        <taxon>Ancylostoma</taxon>
    </lineage>
</organism>